<dbReference type="SMART" id="SM00906">
    <property type="entry name" value="Fungal_trans"/>
    <property type="match status" value="1"/>
</dbReference>
<feature type="compositionally biased region" description="Polar residues" evidence="6">
    <location>
        <begin position="145"/>
        <end position="166"/>
    </location>
</feature>
<evidence type="ECO:0000256" key="4">
    <source>
        <dbReference type="ARBA" id="ARBA00023163"/>
    </source>
</evidence>
<keyword evidence="9" id="KW-1185">Reference proteome</keyword>
<evidence type="ECO:0000313" key="9">
    <source>
        <dbReference type="Proteomes" id="UP001172681"/>
    </source>
</evidence>
<dbReference type="GO" id="GO:0005634">
    <property type="term" value="C:nucleus"/>
    <property type="evidence" value="ECO:0007669"/>
    <property type="project" value="TreeGrafter"/>
</dbReference>
<feature type="domain" description="Zn(2)-C6 fungal-type" evidence="7">
    <location>
        <begin position="16"/>
        <end position="45"/>
    </location>
</feature>
<comment type="caution">
    <text evidence="8">The sequence shown here is derived from an EMBL/GenBank/DDBJ whole genome shotgun (WGS) entry which is preliminary data.</text>
</comment>
<protein>
    <recommendedName>
        <fullName evidence="7">Zn(2)-C6 fungal-type domain-containing protein</fullName>
    </recommendedName>
</protein>
<keyword evidence="5" id="KW-0539">Nucleus</keyword>
<evidence type="ECO:0000313" key="8">
    <source>
        <dbReference type="EMBL" id="KAJ9622168.1"/>
    </source>
</evidence>
<dbReference type="AlphaFoldDB" id="A0AA38XUT2"/>
<dbReference type="InterPro" id="IPR036864">
    <property type="entry name" value="Zn2-C6_fun-type_DNA-bd_sf"/>
</dbReference>
<proteinExistence type="predicted"/>
<keyword evidence="1" id="KW-0479">Metal-binding</keyword>
<reference evidence="8" key="1">
    <citation type="submission" date="2022-10" db="EMBL/GenBank/DDBJ databases">
        <title>Culturing micro-colonial fungi from biological soil crusts in the Mojave desert and describing Neophaeococcomyces mojavensis, and introducing the new genera and species Taxawa tesnikishii.</title>
        <authorList>
            <person name="Kurbessoian T."/>
            <person name="Stajich J.E."/>
        </authorList>
    </citation>
    <scope>NUCLEOTIDE SEQUENCE</scope>
    <source>
        <strain evidence="8">TK_35</strain>
    </source>
</reference>
<keyword evidence="4" id="KW-0804">Transcription</keyword>
<organism evidence="8 9">
    <name type="scientific">Knufia peltigerae</name>
    <dbReference type="NCBI Taxonomy" id="1002370"/>
    <lineage>
        <taxon>Eukaryota</taxon>
        <taxon>Fungi</taxon>
        <taxon>Dikarya</taxon>
        <taxon>Ascomycota</taxon>
        <taxon>Pezizomycotina</taxon>
        <taxon>Eurotiomycetes</taxon>
        <taxon>Chaetothyriomycetidae</taxon>
        <taxon>Chaetothyriales</taxon>
        <taxon>Trichomeriaceae</taxon>
        <taxon>Knufia</taxon>
    </lineage>
</organism>
<dbReference type="GO" id="GO:0000978">
    <property type="term" value="F:RNA polymerase II cis-regulatory region sequence-specific DNA binding"/>
    <property type="evidence" value="ECO:0007669"/>
    <property type="project" value="TreeGrafter"/>
</dbReference>
<dbReference type="GO" id="GO:0008270">
    <property type="term" value="F:zinc ion binding"/>
    <property type="evidence" value="ECO:0007669"/>
    <property type="project" value="InterPro"/>
</dbReference>
<dbReference type="CDD" id="cd00067">
    <property type="entry name" value="GAL4"/>
    <property type="match status" value="1"/>
</dbReference>
<dbReference type="SUPFAM" id="SSF57701">
    <property type="entry name" value="Zn2/Cys6 DNA-binding domain"/>
    <property type="match status" value="1"/>
</dbReference>
<keyword evidence="3" id="KW-0238">DNA-binding</keyword>
<dbReference type="InterPro" id="IPR001138">
    <property type="entry name" value="Zn2Cys6_DnaBD"/>
</dbReference>
<evidence type="ECO:0000256" key="3">
    <source>
        <dbReference type="ARBA" id="ARBA00023125"/>
    </source>
</evidence>
<feature type="compositionally biased region" description="Polar residues" evidence="6">
    <location>
        <begin position="101"/>
        <end position="117"/>
    </location>
</feature>
<dbReference type="Pfam" id="PF04082">
    <property type="entry name" value="Fungal_trans"/>
    <property type="match status" value="1"/>
</dbReference>
<feature type="region of interest" description="Disordered" evidence="6">
    <location>
        <begin position="100"/>
        <end position="119"/>
    </location>
</feature>
<evidence type="ECO:0000259" key="7">
    <source>
        <dbReference type="PROSITE" id="PS50048"/>
    </source>
</evidence>
<dbReference type="Pfam" id="PF00172">
    <property type="entry name" value="Zn_clus"/>
    <property type="match status" value="1"/>
</dbReference>
<accession>A0AA38XUT2</accession>
<evidence type="ECO:0000256" key="2">
    <source>
        <dbReference type="ARBA" id="ARBA00023015"/>
    </source>
</evidence>
<sequence length="708" mass="79651">MDEEVLDTPVEKTLSSCSDCRRRKLRCDRGQPCDNCTRHGRNCSYEKISRTPLTRKHLSHVEQELAKAKALLRQYQGGHSLSAPSPSSQRLGNQRLEHASDSTLGNAPNSPRLSSQDESSDIALMVGHETSVVSTTGPNGIDGRQQPTQSTANDSRTISPTFSLETSPAHPDFDWDERIQKTNHAHFIDGMASLPERTARGYMGIASGAALLRLADDTADASLEIDNNQNEENMQDTPPIPNAIFSLSQLEPFVEAYFATYHISYPIIHEATFRAQFMEVIPRPKGNAWKVLLHIVAAMGAFASSVTAPEVDLALFEATKAHMSIDMLETGNIILVQALTLISNYVQKRNKPNSGYNYLGLAKRMAMGIGLHKEFPAWHSNPFKLETRRRVYWCLYIFDVGATITFSRPLDLPTDGIEIQLPLNVADSDITVNTKRYPAEVQETTLYTPVRCQAKFHLATTQIYAKLISAPFPSAEQMLQADDANLVKWLREIPPYYQEGADLPSKFRLSQSILQWRWRNFRILMYRPFLMRKFLTKKRTVITTSPHDENAIQRCLDAAAESIQSITSYWQQSNPQNVLACWYSLYFLFQATLIPVICLRNEPHSSLAGAWRNQVFSALEAISDMSRLNSAATRCYNIITKICGAYLGQDSTGQWEGLSATSESPLTQLNALNTFMWPMTEPQYFSNGYDLAFLESVPVDFVNQQFQM</sequence>
<dbReference type="GO" id="GO:0006351">
    <property type="term" value="P:DNA-templated transcription"/>
    <property type="evidence" value="ECO:0007669"/>
    <property type="project" value="InterPro"/>
</dbReference>
<evidence type="ECO:0000256" key="1">
    <source>
        <dbReference type="ARBA" id="ARBA00022723"/>
    </source>
</evidence>
<evidence type="ECO:0000256" key="5">
    <source>
        <dbReference type="ARBA" id="ARBA00023242"/>
    </source>
</evidence>
<dbReference type="InterPro" id="IPR007219">
    <property type="entry name" value="XnlR_reg_dom"/>
</dbReference>
<dbReference type="SMART" id="SM00066">
    <property type="entry name" value="GAL4"/>
    <property type="match status" value="1"/>
</dbReference>
<dbReference type="PANTHER" id="PTHR47424">
    <property type="entry name" value="REGULATORY PROTEIN GAL4"/>
    <property type="match status" value="1"/>
</dbReference>
<keyword evidence="2" id="KW-0805">Transcription regulation</keyword>
<name>A0AA38XUT2_9EURO</name>
<dbReference type="GO" id="GO:0000435">
    <property type="term" value="P:positive regulation of transcription from RNA polymerase II promoter by galactose"/>
    <property type="evidence" value="ECO:0007669"/>
    <property type="project" value="TreeGrafter"/>
</dbReference>
<dbReference type="Gene3D" id="4.10.240.10">
    <property type="entry name" value="Zn(2)-C6 fungal-type DNA-binding domain"/>
    <property type="match status" value="1"/>
</dbReference>
<feature type="region of interest" description="Disordered" evidence="6">
    <location>
        <begin position="132"/>
        <end position="173"/>
    </location>
</feature>
<dbReference type="InterPro" id="IPR051127">
    <property type="entry name" value="Fungal_SecMet_Regulators"/>
</dbReference>
<dbReference type="PROSITE" id="PS00463">
    <property type="entry name" value="ZN2_CY6_FUNGAL_1"/>
    <property type="match status" value="1"/>
</dbReference>
<dbReference type="EMBL" id="JAPDRN010000109">
    <property type="protein sequence ID" value="KAJ9622168.1"/>
    <property type="molecule type" value="Genomic_DNA"/>
</dbReference>
<dbReference type="PANTHER" id="PTHR47424:SF2">
    <property type="entry name" value="TRANSCRIPTION FACTOR DOMAIN-CONTAINING PROTEIN-RELATED"/>
    <property type="match status" value="1"/>
</dbReference>
<evidence type="ECO:0000256" key="6">
    <source>
        <dbReference type="SAM" id="MobiDB-lite"/>
    </source>
</evidence>
<gene>
    <name evidence="8" type="ORF">H2204_011600</name>
</gene>
<dbReference type="GO" id="GO:0000981">
    <property type="term" value="F:DNA-binding transcription factor activity, RNA polymerase II-specific"/>
    <property type="evidence" value="ECO:0007669"/>
    <property type="project" value="InterPro"/>
</dbReference>
<dbReference type="Proteomes" id="UP001172681">
    <property type="component" value="Unassembled WGS sequence"/>
</dbReference>
<dbReference type="PROSITE" id="PS50048">
    <property type="entry name" value="ZN2_CY6_FUNGAL_2"/>
    <property type="match status" value="1"/>
</dbReference>
<dbReference type="CDD" id="cd12148">
    <property type="entry name" value="fungal_TF_MHR"/>
    <property type="match status" value="1"/>
</dbReference>